<dbReference type="Proteomes" id="UP000051957">
    <property type="component" value="Unassembled WGS sequence"/>
</dbReference>
<dbReference type="AlphaFoldDB" id="A0A0R1YYF1"/>
<organism evidence="2 3">
    <name type="scientific">Lentilactobacillus parabuchneri DSM 5707 = NBRC 107865</name>
    <dbReference type="NCBI Taxonomy" id="1423784"/>
    <lineage>
        <taxon>Bacteria</taxon>
        <taxon>Bacillati</taxon>
        <taxon>Bacillota</taxon>
        <taxon>Bacilli</taxon>
        <taxon>Lactobacillales</taxon>
        <taxon>Lactobacillaceae</taxon>
        <taxon>Lentilactobacillus</taxon>
    </lineage>
</organism>
<evidence type="ECO:0000313" key="2">
    <source>
        <dbReference type="EMBL" id="KRM47338.1"/>
    </source>
</evidence>
<evidence type="ECO:0000313" key="3">
    <source>
        <dbReference type="Proteomes" id="UP000051957"/>
    </source>
</evidence>
<sequence>MYQGQLETQTPIAISLLFSIFVGIVAFILFSRNSEHIFVSDSYRLIPTSDTNLFSANLLSSFIAMIYVGLVQLVLYLVTLIPYWGQFGSAFKTTMYFLYQSSNKAHFAMNVTLSIISAIVLAVVALLFFWTSISLIHLTGYTLTNFLPDARQKFFRFVLYIVVVFAFGYIYTVFANRIGDIIEHFHLFEGMSSNLYANLFLASLYLIVFGLLESIGIVYLLKKWVETEN</sequence>
<evidence type="ECO:0000256" key="1">
    <source>
        <dbReference type="SAM" id="Phobius"/>
    </source>
</evidence>
<keyword evidence="1" id="KW-0812">Transmembrane</keyword>
<feature type="transmembrane region" description="Helical" evidence="1">
    <location>
        <begin position="157"/>
        <end position="174"/>
    </location>
</feature>
<name>A0A0R1YYF1_9LACO</name>
<accession>A0A0R1YYF1</accession>
<keyword evidence="1" id="KW-0472">Membrane</keyword>
<reference evidence="2 3" key="1">
    <citation type="journal article" date="2015" name="Genome Announc.">
        <title>Expanding the biotechnology potential of lactobacilli through comparative genomics of 213 strains and associated genera.</title>
        <authorList>
            <person name="Sun Z."/>
            <person name="Harris H.M."/>
            <person name="McCann A."/>
            <person name="Guo C."/>
            <person name="Argimon S."/>
            <person name="Zhang W."/>
            <person name="Yang X."/>
            <person name="Jeffery I.B."/>
            <person name="Cooney J.C."/>
            <person name="Kagawa T.F."/>
            <person name="Liu W."/>
            <person name="Song Y."/>
            <person name="Salvetti E."/>
            <person name="Wrobel A."/>
            <person name="Rasinkangas P."/>
            <person name="Parkhill J."/>
            <person name="Rea M.C."/>
            <person name="O'Sullivan O."/>
            <person name="Ritari J."/>
            <person name="Douillard F.P."/>
            <person name="Paul Ross R."/>
            <person name="Yang R."/>
            <person name="Briner A.E."/>
            <person name="Felis G.E."/>
            <person name="de Vos W.M."/>
            <person name="Barrangou R."/>
            <person name="Klaenhammer T.R."/>
            <person name="Caufield P.W."/>
            <person name="Cui Y."/>
            <person name="Zhang H."/>
            <person name="O'Toole P.W."/>
        </authorList>
    </citation>
    <scope>NUCLEOTIDE SEQUENCE [LARGE SCALE GENOMIC DNA]</scope>
    <source>
        <strain evidence="2 3">DSM 5707</strain>
    </source>
</reference>
<proteinExistence type="predicted"/>
<protein>
    <submittedName>
        <fullName evidence="2">Uncharacterized protein</fullName>
    </submittedName>
</protein>
<dbReference type="EMBL" id="AZGK01000002">
    <property type="protein sequence ID" value="KRM47338.1"/>
    <property type="molecule type" value="Genomic_DNA"/>
</dbReference>
<feature type="transmembrane region" description="Helical" evidence="1">
    <location>
        <begin position="195"/>
        <end position="221"/>
    </location>
</feature>
<dbReference type="PATRIC" id="fig|1423784.4.peg.1049"/>
<feature type="transmembrane region" description="Helical" evidence="1">
    <location>
        <begin position="12"/>
        <end position="31"/>
    </location>
</feature>
<comment type="caution">
    <text evidence="2">The sequence shown here is derived from an EMBL/GenBank/DDBJ whole genome shotgun (WGS) entry which is preliminary data.</text>
</comment>
<feature type="transmembrane region" description="Helical" evidence="1">
    <location>
        <begin position="52"/>
        <end position="75"/>
    </location>
</feature>
<feature type="transmembrane region" description="Helical" evidence="1">
    <location>
        <begin position="111"/>
        <end position="137"/>
    </location>
</feature>
<gene>
    <name evidence="2" type="ORF">FC51_GL001040</name>
</gene>
<keyword evidence="1" id="KW-1133">Transmembrane helix</keyword>